<accession>A0A7G9R5D2</accession>
<evidence type="ECO:0000256" key="1">
    <source>
        <dbReference type="SAM" id="Phobius"/>
    </source>
</evidence>
<dbReference type="AlphaFoldDB" id="A0A7G9R5D2"/>
<reference evidence="2 3" key="1">
    <citation type="submission" date="2020-08" db="EMBL/GenBank/DDBJ databases">
        <title>Genome sequence of Phycicoccus endophyticus JCM 31784T.</title>
        <authorList>
            <person name="Hyun D.-W."/>
            <person name="Bae J.-W."/>
        </authorList>
    </citation>
    <scope>NUCLEOTIDE SEQUENCE [LARGE SCALE GENOMIC DNA]</scope>
    <source>
        <strain evidence="2 3">JCM 31784</strain>
    </source>
</reference>
<evidence type="ECO:0000313" key="3">
    <source>
        <dbReference type="Proteomes" id="UP000515976"/>
    </source>
</evidence>
<feature type="transmembrane region" description="Helical" evidence="1">
    <location>
        <begin position="123"/>
        <end position="140"/>
    </location>
</feature>
<evidence type="ECO:0000313" key="2">
    <source>
        <dbReference type="EMBL" id="QNN50807.1"/>
    </source>
</evidence>
<dbReference type="RefSeq" id="WP_166105327.1">
    <property type="nucleotide sequence ID" value="NZ_BMMY01000007.1"/>
</dbReference>
<name>A0A7G9R5D2_9MICO</name>
<feature type="transmembrane region" description="Helical" evidence="1">
    <location>
        <begin position="38"/>
        <end position="56"/>
    </location>
</feature>
<dbReference type="KEGG" id="pei:H9L10_07770"/>
<organism evidence="2 3">
    <name type="scientific">Phycicoccus endophyticus</name>
    <dbReference type="NCBI Taxonomy" id="1690220"/>
    <lineage>
        <taxon>Bacteria</taxon>
        <taxon>Bacillati</taxon>
        <taxon>Actinomycetota</taxon>
        <taxon>Actinomycetes</taxon>
        <taxon>Micrococcales</taxon>
        <taxon>Intrasporangiaceae</taxon>
        <taxon>Phycicoccus</taxon>
    </lineage>
</organism>
<proteinExistence type="predicted"/>
<dbReference type="EMBL" id="CP060712">
    <property type="protein sequence ID" value="QNN50807.1"/>
    <property type="molecule type" value="Genomic_DNA"/>
</dbReference>
<sequence>MTSAGTGVLRLLRAAVATLSVLGISAAAHQVGGGEAPGAVAMGVLALLVGPPTWLATGRRLTAPALFALLAAAQGAVHVGLATMMPGHGSAAHVHVHGALPGGLATGASAPEHVMPMTQLDPPMLLAHVVATLVLALLLARAEDALWRVVSALLPRITSPARVPGLPRLTVPATAPARATRPVRPLGGRAPPLAFA</sequence>
<gene>
    <name evidence="2" type="ORF">H9L10_07770</name>
</gene>
<feature type="transmembrane region" description="Helical" evidence="1">
    <location>
        <begin position="63"/>
        <end position="81"/>
    </location>
</feature>
<protein>
    <submittedName>
        <fullName evidence="2">Uncharacterized protein</fullName>
    </submittedName>
</protein>
<keyword evidence="1" id="KW-0472">Membrane</keyword>
<keyword evidence="1" id="KW-0812">Transmembrane</keyword>
<dbReference type="Proteomes" id="UP000515976">
    <property type="component" value="Chromosome"/>
</dbReference>
<keyword evidence="1" id="KW-1133">Transmembrane helix</keyword>
<keyword evidence="3" id="KW-1185">Reference proteome</keyword>